<gene>
    <name evidence="2" type="ORF">MEPE_02905</name>
</gene>
<name>A0AAJ5C4Z5_9BASI</name>
<evidence type="ECO:0000313" key="3">
    <source>
        <dbReference type="Proteomes" id="UP001294444"/>
    </source>
</evidence>
<dbReference type="AlphaFoldDB" id="A0AAJ5C4Z5"/>
<organism evidence="2 3">
    <name type="scientific">Melanopsichium pennsylvanicum</name>
    <dbReference type="NCBI Taxonomy" id="63383"/>
    <lineage>
        <taxon>Eukaryota</taxon>
        <taxon>Fungi</taxon>
        <taxon>Dikarya</taxon>
        <taxon>Basidiomycota</taxon>
        <taxon>Ustilaginomycotina</taxon>
        <taxon>Ustilaginomycetes</taxon>
        <taxon>Ustilaginales</taxon>
        <taxon>Ustilaginaceae</taxon>
        <taxon>Melanopsichium</taxon>
    </lineage>
</organism>
<feature type="signal peptide" evidence="1">
    <location>
        <begin position="1"/>
        <end position="21"/>
    </location>
</feature>
<protein>
    <submittedName>
        <fullName evidence="2">Uncharacterized protein</fullName>
    </submittedName>
</protein>
<accession>A0AAJ5C4Z5</accession>
<evidence type="ECO:0000256" key="1">
    <source>
        <dbReference type="SAM" id="SignalP"/>
    </source>
</evidence>
<keyword evidence="1" id="KW-0732">Signal</keyword>
<keyword evidence="3" id="KW-1185">Reference proteome</keyword>
<dbReference type="Proteomes" id="UP001294444">
    <property type="component" value="Unassembled WGS sequence"/>
</dbReference>
<comment type="caution">
    <text evidence="2">The sequence shown here is derived from an EMBL/GenBank/DDBJ whole genome shotgun (WGS) entry which is preliminary data.</text>
</comment>
<reference evidence="2" key="1">
    <citation type="submission" date="2023-10" db="EMBL/GenBank/DDBJ databases">
        <authorList>
            <person name="Guldener U."/>
        </authorList>
    </citation>
    <scope>NUCLEOTIDE SEQUENCE</scope>
    <source>
        <strain evidence="2">Mp4</strain>
    </source>
</reference>
<feature type="chain" id="PRO_5042542116" evidence="1">
    <location>
        <begin position="22"/>
        <end position="165"/>
    </location>
</feature>
<evidence type="ECO:0000313" key="2">
    <source>
        <dbReference type="EMBL" id="SNX84197.1"/>
    </source>
</evidence>
<proteinExistence type="predicted"/>
<dbReference type="EMBL" id="OAPG01000005">
    <property type="protein sequence ID" value="SNX84197.1"/>
    <property type="molecule type" value="Genomic_DNA"/>
</dbReference>
<sequence length="165" mass="18499">MLLKPSHLVLFAALAMGAANAWQFEIEAEGGKDKNSGLNAIDPFSFPSARGDGMEKPNQFACAVTSPRCKSPDHYLSKDIQIDQSPKLYVCHVDRIFNIIYNYVTHGEFVNTFKVYYLKQGSMNVESVGSSLKEAFDRGTKCKADVICYKMEEVDEKCIPRKEKS</sequence>